<evidence type="ECO:0000313" key="3">
    <source>
        <dbReference type="Proteomes" id="UP001139502"/>
    </source>
</evidence>
<dbReference type="AlphaFoldDB" id="A0A9X2KIW6"/>
<reference evidence="2" key="1">
    <citation type="submission" date="2022-06" db="EMBL/GenBank/DDBJ databases">
        <title>Rothia sp. isolated from sandalwood seedling.</title>
        <authorList>
            <person name="Tuikhar N."/>
            <person name="Kirdat K."/>
            <person name="Thorat V."/>
            <person name="Swetha P."/>
            <person name="Padma S."/>
            <person name="Sundararaj R."/>
            <person name="Yadav A."/>
        </authorList>
    </citation>
    <scope>NUCLEOTIDE SEQUENCE</scope>
    <source>
        <strain evidence="2">AR01</strain>
    </source>
</reference>
<evidence type="ECO:0000256" key="1">
    <source>
        <dbReference type="SAM" id="MobiDB-lite"/>
    </source>
</evidence>
<accession>A0A9X2KIW6</accession>
<evidence type="ECO:0000313" key="2">
    <source>
        <dbReference type="EMBL" id="MCP3427327.1"/>
    </source>
</evidence>
<comment type="caution">
    <text evidence="2">The sequence shown here is derived from an EMBL/GenBank/DDBJ whole genome shotgun (WGS) entry which is preliminary data.</text>
</comment>
<feature type="region of interest" description="Disordered" evidence="1">
    <location>
        <begin position="1"/>
        <end position="26"/>
    </location>
</feature>
<protein>
    <submittedName>
        <fullName evidence="2">Uncharacterized protein</fullName>
    </submittedName>
</protein>
<gene>
    <name evidence="2" type="ORF">NBM05_15265</name>
</gene>
<dbReference type="RefSeq" id="WP_254169190.1">
    <property type="nucleotide sequence ID" value="NZ_JANAFB010000084.1"/>
</dbReference>
<name>A0A9X2KIW6_9MICC</name>
<dbReference type="EMBL" id="JANAFB010000084">
    <property type="protein sequence ID" value="MCP3427327.1"/>
    <property type="molecule type" value="Genomic_DNA"/>
</dbReference>
<proteinExistence type="predicted"/>
<organism evidence="2 3">
    <name type="scientific">Rothia santali</name>
    <dbReference type="NCBI Taxonomy" id="2949643"/>
    <lineage>
        <taxon>Bacteria</taxon>
        <taxon>Bacillati</taxon>
        <taxon>Actinomycetota</taxon>
        <taxon>Actinomycetes</taxon>
        <taxon>Micrococcales</taxon>
        <taxon>Micrococcaceae</taxon>
        <taxon>Rothia</taxon>
    </lineage>
</organism>
<feature type="compositionally biased region" description="Gly residues" evidence="1">
    <location>
        <begin position="1"/>
        <end position="13"/>
    </location>
</feature>
<keyword evidence="3" id="KW-1185">Reference proteome</keyword>
<dbReference type="Proteomes" id="UP001139502">
    <property type="component" value="Unassembled WGS sequence"/>
</dbReference>
<sequence length="57" mass="5813">MGRRVGGALGAGGAPRLPRRARDRSLGGTEVEIGEGAPALPLGPEATDALYVSRLQD</sequence>